<gene>
    <name evidence="1" type="ORF">E1293_43525</name>
</gene>
<dbReference type="Proteomes" id="UP000295578">
    <property type="component" value="Unassembled WGS sequence"/>
</dbReference>
<comment type="caution">
    <text evidence="1">The sequence shown here is derived from an EMBL/GenBank/DDBJ whole genome shotgun (WGS) entry which is preliminary data.</text>
</comment>
<dbReference type="RefSeq" id="WP_132205470.1">
    <property type="nucleotide sequence ID" value="NZ_SMKY01000426.1"/>
</dbReference>
<reference evidence="1 2" key="1">
    <citation type="submission" date="2019-03" db="EMBL/GenBank/DDBJ databases">
        <title>Draft genome sequences of novel Actinobacteria.</title>
        <authorList>
            <person name="Sahin N."/>
            <person name="Ay H."/>
            <person name="Saygin H."/>
        </authorList>
    </citation>
    <scope>NUCLEOTIDE SEQUENCE [LARGE SCALE GENOMIC DNA]</scope>
    <source>
        <strain evidence="1 2">DSM 45941</strain>
    </source>
</reference>
<evidence type="ECO:0008006" key="3">
    <source>
        <dbReference type="Google" id="ProtNLM"/>
    </source>
</evidence>
<keyword evidence="2" id="KW-1185">Reference proteome</keyword>
<feature type="non-terminal residue" evidence="1">
    <location>
        <position position="284"/>
    </location>
</feature>
<dbReference type="AlphaFoldDB" id="A0A4R4ZY91"/>
<dbReference type="Pfam" id="PF19379">
    <property type="entry name" value="DUF5954"/>
    <property type="match status" value="1"/>
</dbReference>
<accession>A0A4R4ZY91</accession>
<sequence>MAFEGMPGHDVINVVRELEPVAAVRDQEAAERRRAFPGLVGTGPPEFGGAEQAGGVWRILRLGALEPCEARADLGVHLREAAAGHDAGVRDEMLRLAGLLAPEEGEPAVVNECAAGPRRYRIVRVLGFARFGDDGPEPARVTDGEYGPLRAFRIDPAAPVGPADAALRQELLGLESAAGTAYPGVVLLPPEFDVLEDNDVHWRPIARGNGPRDARAALAYYFRVLLPKATPDGCAPPSPGELAEYARAADRVEAGDGVEFVACGRRFRIAHVVRMIRVGPDGPE</sequence>
<evidence type="ECO:0000313" key="2">
    <source>
        <dbReference type="Proteomes" id="UP000295578"/>
    </source>
</evidence>
<protein>
    <recommendedName>
        <fullName evidence="3">PE-PGRS family protein</fullName>
    </recommendedName>
</protein>
<proteinExistence type="predicted"/>
<organism evidence="1 2">
    <name type="scientific">Actinomadura darangshiensis</name>
    <dbReference type="NCBI Taxonomy" id="705336"/>
    <lineage>
        <taxon>Bacteria</taxon>
        <taxon>Bacillati</taxon>
        <taxon>Actinomycetota</taxon>
        <taxon>Actinomycetes</taxon>
        <taxon>Streptosporangiales</taxon>
        <taxon>Thermomonosporaceae</taxon>
        <taxon>Actinomadura</taxon>
    </lineage>
</organism>
<dbReference type="InterPro" id="IPR045998">
    <property type="entry name" value="DUF5954"/>
</dbReference>
<evidence type="ECO:0000313" key="1">
    <source>
        <dbReference type="EMBL" id="TDD63129.1"/>
    </source>
</evidence>
<dbReference type="OrthoDB" id="3450280at2"/>
<dbReference type="EMBL" id="SMKY01000426">
    <property type="protein sequence ID" value="TDD63129.1"/>
    <property type="molecule type" value="Genomic_DNA"/>
</dbReference>
<name>A0A4R4ZY91_9ACTN</name>